<dbReference type="PANTHER" id="PTHR42838:SF2">
    <property type="entry name" value="NITROUS-OXIDE REDUCTASE"/>
    <property type="match status" value="1"/>
</dbReference>
<accession>A0ABV8VPJ2</accession>
<keyword evidence="2" id="KW-0479">Metal-binding</keyword>
<comment type="caution">
    <text evidence="9">The sequence shown here is derived from an EMBL/GenBank/DDBJ whole genome shotgun (WGS) entry which is preliminary data.</text>
</comment>
<dbReference type="CDD" id="cd13913">
    <property type="entry name" value="ba3_CcO_II_C"/>
    <property type="match status" value="1"/>
</dbReference>
<organism evidence="9 10">
    <name type="scientific">Gracilibacillus marinus</name>
    <dbReference type="NCBI Taxonomy" id="630535"/>
    <lineage>
        <taxon>Bacteria</taxon>
        <taxon>Bacillati</taxon>
        <taxon>Bacillota</taxon>
        <taxon>Bacilli</taxon>
        <taxon>Bacillales</taxon>
        <taxon>Bacillaceae</taxon>
        <taxon>Gracilibacillus</taxon>
    </lineage>
</organism>
<dbReference type="PANTHER" id="PTHR42838">
    <property type="entry name" value="CYTOCHROME C OXIDASE SUBUNIT II"/>
    <property type="match status" value="1"/>
</dbReference>
<comment type="function">
    <text evidence="4">Subunits I and II form the functional core of the enzyme complex. Electrons originating in cytochrome c are transferred via heme a and Cu(A) to the binuclear center formed by heme a3 and Cu(B).</text>
</comment>
<feature type="transmembrane region" description="Helical" evidence="7">
    <location>
        <begin position="9"/>
        <end position="30"/>
    </location>
</feature>
<dbReference type="InterPro" id="IPR034214">
    <property type="entry name" value="Ba3_CcO_II_C"/>
</dbReference>
<evidence type="ECO:0000256" key="6">
    <source>
        <dbReference type="ARBA" id="ARBA00047816"/>
    </source>
</evidence>
<keyword evidence="7" id="KW-0812">Transmembrane</keyword>
<proteinExistence type="predicted"/>
<dbReference type="InterPro" id="IPR008972">
    <property type="entry name" value="Cupredoxin"/>
</dbReference>
<dbReference type="Proteomes" id="UP001595880">
    <property type="component" value="Unassembled WGS sequence"/>
</dbReference>
<dbReference type="EMBL" id="JBHSDV010000001">
    <property type="protein sequence ID" value="MFC4386369.1"/>
    <property type="molecule type" value="Genomic_DNA"/>
</dbReference>
<dbReference type="Pfam" id="PF00116">
    <property type="entry name" value="COX2"/>
    <property type="match status" value="1"/>
</dbReference>
<reference evidence="10" key="1">
    <citation type="journal article" date="2019" name="Int. J. Syst. Evol. Microbiol.">
        <title>The Global Catalogue of Microorganisms (GCM) 10K type strain sequencing project: providing services to taxonomists for standard genome sequencing and annotation.</title>
        <authorList>
            <consortium name="The Broad Institute Genomics Platform"/>
            <consortium name="The Broad Institute Genome Sequencing Center for Infectious Disease"/>
            <person name="Wu L."/>
            <person name="Ma J."/>
        </authorList>
    </citation>
    <scope>NUCLEOTIDE SEQUENCE [LARGE SCALE GENOMIC DNA]</scope>
    <source>
        <strain evidence="10">KACC 14058</strain>
    </source>
</reference>
<dbReference type="Gene3D" id="2.60.40.420">
    <property type="entry name" value="Cupredoxins - blue copper proteins"/>
    <property type="match status" value="1"/>
</dbReference>
<dbReference type="PRINTS" id="PR01166">
    <property type="entry name" value="CYCOXIDASEII"/>
</dbReference>
<evidence type="ECO:0000256" key="5">
    <source>
        <dbReference type="ARBA" id="ARBA00031399"/>
    </source>
</evidence>
<keyword evidence="7" id="KW-1133">Transmembrane helix</keyword>
<evidence type="ECO:0000256" key="2">
    <source>
        <dbReference type="ARBA" id="ARBA00022723"/>
    </source>
</evidence>
<gene>
    <name evidence="9" type="ORF">ACFOZ1_00970</name>
</gene>
<feature type="domain" description="Cytochrome oxidase subunit II copper A binding" evidence="8">
    <location>
        <begin position="39"/>
        <end position="156"/>
    </location>
</feature>
<dbReference type="InterPro" id="IPR051403">
    <property type="entry name" value="NosZ/Cyto_c_oxidase_sub2"/>
</dbReference>
<dbReference type="InterPro" id="IPR002429">
    <property type="entry name" value="CcO_II-like_C"/>
</dbReference>
<name>A0ABV8VPJ2_9BACI</name>
<evidence type="ECO:0000256" key="7">
    <source>
        <dbReference type="SAM" id="Phobius"/>
    </source>
</evidence>
<dbReference type="PROSITE" id="PS00078">
    <property type="entry name" value="COX2"/>
    <property type="match status" value="1"/>
</dbReference>
<keyword evidence="10" id="KW-1185">Reference proteome</keyword>
<evidence type="ECO:0000259" key="8">
    <source>
        <dbReference type="PROSITE" id="PS50857"/>
    </source>
</evidence>
<keyword evidence="7" id="KW-0472">Membrane</keyword>
<evidence type="ECO:0000313" key="10">
    <source>
        <dbReference type="Proteomes" id="UP001595880"/>
    </source>
</evidence>
<protein>
    <recommendedName>
        <fullName evidence="5">Cytochrome aa3 subunit 2</fullName>
    </recommendedName>
</protein>
<keyword evidence="3" id="KW-0186">Copper</keyword>
<evidence type="ECO:0000256" key="4">
    <source>
        <dbReference type="ARBA" id="ARBA00024688"/>
    </source>
</evidence>
<dbReference type="SUPFAM" id="SSF49503">
    <property type="entry name" value="Cupredoxins"/>
    <property type="match status" value="1"/>
</dbReference>
<evidence type="ECO:0000256" key="3">
    <source>
        <dbReference type="ARBA" id="ARBA00023008"/>
    </source>
</evidence>
<evidence type="ECO:0000256" key="1">
    <source>
        <dbReference type="ARBA" id="ARBA00004196"/>
    </source>
</evidence>
<dbReference type="PROSITE" id="PS50857">
    <property type="entry name" value="COX2_CUA"/>
    <property type="match status" value="1"/>
</dbReference>
<sequence>MHMHKLEKIWITIGIVTLIAFLSTVGIQAFTSDHHKPPSDLTVIDPEKVQETAPFDEPGLKELGDNKYELIVVLQSFGFTPNDIQIPQGAEVTIKVTSIDVVHGFQIPGTNVNMMVTPGHINSMTYTFDEAGEFLILCNEYCGTGHHYMSAKLEVI</sequence>
<evidence type="ECO:0000313" key="9">
    <source>
        <dbReference type="EMBL" id="MFC4386369.1"/>
    </source>
</evidence>
<comment type="subcellular location">
    <subcellularLocation>
        <location evidence="1">Cell envelope</location>
    </subcellularLocation>
</comment>
<dbReference type="InterPro" id="IPR001505">
    <property type="entry name" value="Copper_CuA"/>
</dbReference>
<dbReference type="RefSeq" id="WP_390194915.1">
    <property type="nucleotide sequence ID" value="NZ_JBHSDV010000001.1"/>
</dbReference>
<comment type="catalytic activity">
    <reaction evidence="6">
        <text>4 Fe(II)-[cytochrome c] + O2 + 8 H(+)(in) = 4 Fe(III)-[cytochrome c] + 2 H2O + 4 H(+)(out)</text>
        <dbReference type="Rhea" id="RHEA:11436"/>
        <dbReference type="Rhea" id="RHEA-COMP:10350"/>
        <dbReference type="Rhea" id="RHEA-COMP:14399"/>
        <dbReference type="ChEBI" id="CHEBI:15377"/>
        <dbReference type="ChEBI" id="CHEBI:15378"/>
        <dbReference type="ChEBI" id="CHEBI:15379"/>
        <dbReference type="ChEBI" id="CHEBI:29033"/>
        <dbReference type="ChEBI" id="CHEBI:29034"/>
        <dbReference type="EC" id="7.1.1.9"/>
    </reaction>
</comment>